<evidence type="ECO:0000256" key="1">
    <source>
        <dbReference type="ARBA" id="ARBA00006756"/>
    </source>
</evidence>
<dbReference type="SUPFAM" id="SSF74788">
    <property type="entry name" value="Cullin repeat-like"/>
    <property type="match status" value="1"/>
</dbReference>
<dbReference type="GO" id="GO:0000145">
    <property type="term" value="C:exocyst"/>
    <property type="evidence" value="ECO:0007669"/>
    <property type="project" value="InterPro"/>
</dbReference>
<sequence>MGDSKSVIPTCEGEQHVIAAAQHILMALGECKILSDDLKKNLLDLGIQLSAMSRVTEGDGGQFKEVEKQLKSATDKVMSWDSNQSMIRDSGSMEGCDYLKTVDEIQIVIGSLKSLSVDDNWKQKELLQRADCILQIAMLRLEKELLHILFQHKQYFEPEYMSFHSTRVDILYDESFTSVEDDSDEIAEEASRRNNGGDEIEEHIIDLVHPGIIPDLMCIANVMYASKYHHEFCQAFITSRRDALDEYFVILEMKIFTIEDVLQMEWSCLNFEMKKWIRAMKIIVRVYLASEKRLCEQILGNLGSDHQFCFHEISKSSMLRLLNFGEAIAMGTHKPEKLFRLLDMYEVLADILVDVDVLFLEEAISFIRTEFHKLLSKFGNSIRRTFQAFGNAIATDPSLQQFPRGGIHHLTKYVMNHIKALAEYGDLLNLLLEDLSPVIPSENDQDISPLTFCPTAHHLQSLASSLESTLTNKSKLYTDVALQHIFMMNNIHYMVQKVKGSDLRLFFGDFWIRQHIGKFQQHATSYERATWSSVLSLLREAGWANSASKPSLKERCRGFSIAFEEVYKTQTGWCIPDAELRDEIQISASQKVIHAYRTFLGQNSNISEKYIKYTVDDLENYILDLLQGSPRSLHYHQRRK</sequence>
<gene>
    <name evidence="5" type="ORF">O6P43_022914</name>
</gene>
<dbReference type="Pfam" id="PF20669">
    <property type="entry name" value="Exo70_N"/>
    <property type="match status" value="1"/>
</dbReference>
<reference evidence="5" key="1">
    <citation type="journal article" date="2023" name="Science">
        <title>Elucidation of the pathway for biosynthesis of saponin adjuvants from the soapbark tree.</title>
        <authorList>
            <person name="Reed J."/>
            <person name="Orme A."/>
            <person name="El-Demerdash A."/>
            <person name="Owen C."/>
            <person name="Martin L.B.B."/>
            <person name="Misra R.C."/>
            <person name="Kikuchi S."/>
            <person name="Rejzek M."/>
            <person name="Martin A.C."/>
            <person name="Harkess A."/>
            <person name="Leebens-Mack J."/>
            <person name="Louveau T."/>
            <person name="Stephenson M.J."/>
            <person name="Osbourn A."/>
        </authorList>
    </citation>
    <scope>NUCLEOTIDE SEQUENCE</scope>
    <source>
        <strain evidence="5">S10</strain>
    </source>
</reference>
<dbReference type="Pfam" id="PF03081">
    <property type="entry name" value="Exo70_C"/>
    <property type="match status" value="1"/>
</dbReference>
<dbReference type="Gene3D" id="1.20.1280.170">
    <property type="entry name" value="Exocyst complex component Exo70"/>
    <property type="match status" value="1"/>
</dbReference>
<comment type="caution">
    <text evidence="5">The sequence shown here is derived from an EMBL/GenBank/DDBJ whole genome shotgun (WGS) entry which is preliminary data.</text>
</comment>
<dbReference type="KEGG" id="qsa:O6P43_022914"/>
<dbReference type="InterPro" id="IPR004140">
    <property type="entry name" value="Exo70"/>
</dbReference>
<dbReference type="Proteomes" id="UP001163823">
    <property type="component" value="Chromosome 9"/>
</dbReference>
<keyword evidence="6" id="KW-1185">Reference proteome</keyword>
<comment type="similarity">
    <text evidence="1 3">Belongs to the EXO70 family.</text>
</comment>
<dbReference type="InterPro" id="IPR016159">
    <property type="entry name" value="Cullin_repeat-like_dom_sf"/>
</dbReference>
<dbReference type="AlphaFoldDB" id="A0AAD7PIZ7"/>
<dbReference type="PANTHER" id="PTHR12542:SF92">
    <property type="entry name" value="EXOCYST COMPLEX COMPONENT EXO70E2"/>
    <property type="match status" value="1"/>
</dbReference>
<dbReference type="GO" id="GO:0015031">
    <property type="term" value="P:protein transport"/>
    <property type="evidence" value="ECO:0007669"/>
    <property type="project" value="UniProtKB-KW"/>
</dbReference>
<accession>A0AAD7PIZ7</accession>
<name>A0AAD7PIZ7_QUISA</name>
<dbReference type="GO" id="GO:0006887">
    <property type="term" value="P:exocytosis"/>
    <property type="evidence" value="ECO:0007669"/>
    <property type="project" value="UniProtKB-KW"/>
</dbReference>
<evidence type="ECO:0000256" key="3">
    <source>
        <dbReference type="RuleBase" id="RU365026"/>
    </source>
</evidence>
<keyword evidence="3" id="KW-0653">Protein transport</keyword>
<dbReference type="GO" id="GO:0005546">
    <property type="term" value="F:phosphatidylinositol-4,5-bisphosphate binding"/>
    <property type="evidence" value="ECO:0007669"/>
    <property type="project" value="InterPro"/>
</dbReference>
<evidence type="ECO:0000256" key="2">
    <source>
        <dbReference type="ARBA" id="ARBA00022448"/>
    </source>
</evidence>
<evidence type="ECO:0000313" key="6">
    <source>
        <dbReference type="Proteomes" id="UP001163823"/>
    </source>
</evidence>
<comment type="function">
    <text evidence="3">Component of the exocyst complex.</text>
</comment>
<dbReference type="PANTHER" id="PTHR12542">
    <property type="entry name" value="EXOCYST COMPLEX PROTEIN EXO70"/>
    <property type="match status" value="1"/>
</dbReference>
<evidence type="ECO:0000259" key="4">
    <source>
        <dbReference type="Pfam" id="PF03081"/>
    </source>
</evidence>
<organism evidence="5 6">
    <name type="scientific">Quillaja saponaria</name>
    <name type="common">Soap bark tree</name>
    <dbReference type="NCBI Taxonomy" id="32244"/>
    <lineage>
        <taxon>Eukaryota</taxon>
        <taxon>Viridiplantae</taxon>
        <taxon>Streptophyta</taxon>
        <taxon>Embryophyta</taxon>
        <taxon>Tracheophyta</taxon>
        <taxon>Spermatophyta</taxon>
        <taxon>Magnoliopsida</taxon>
        <taxon>eudicotyledons</taxon>
        <taxon>Gunneridae</taxon>
        <taxon>Pentapetalae</taxon>
        <taxon>rosids</taxon>
        <taxon>fabids</taxon>
        <taxon>Fabales</taxon>
        <taxon>Quillajaceae</taxon>
        <taxon>Quillaja</taxon>
    </lineage>
</organism>
<dbReference type="InterPro" id="IPR046364">
    <property type="entry name" value="Exo70_C"/>
</dbReference>
<feature type="domain" description="Exocyst complex subunit Exo70 C-terminal" evidence="4">
    <location>
        <begin position="274"/>
        <end position="624"/>
    </location>
</feature>
<keyword evidence="3" id="KW-0268">Exocytosis</keyword>
<evidence type="ECO:0000313" key="5">
    <source>
        <dbReference type="EMBL" id="KAJ7956475.1"/>
    </source>
</evidence>
<keyword evidence="2 3" id="KW-0813">Transport</keyword>
<protein>
    <recommendedName>
        <fullName evidence="3">Exocyst subunit Exo70 family protein</fullName>
    </recommendedName>
</protein>
<dbReference type="EMBL" id="JARAOO010000009">
    <property type="protein sequence ID" value="KAJ7956475.1"/>
    <property type="molecule type" value="Genomic_DNA"/>
</dbReference>
<proteinExistence type="inferred from homology"/>